<dbReference type="AlphaFoldDB" id="A0A0R1U9J4"/>
<evidence type="ECO:0000256" key="8">
    <source>
        <dbReference type="RuleBase" id="RU363041"/>
    </source>
</evidence>
<keyword evidence="10" id="KW-1185">Reference proteome</keyword>
<evidence type="ECO:0000256" key="2">
    <source>
        <dbReference type="ARBA" id="ARBA00009142"/>
    </source>
</evidence>
<dbReference type="PANTHER" id="PTHR30269">
    <property type="entry name" value="TRANSMEMBRANE PROTEIN YFCA"/>
    <property type="match status" value="1"/>
</dbReference>
<evidence type="ECO:0000313" key="10">
    <source>
        <dbReference type="Proteomes" id="UP000051922"/>
    </source>
</evidence>
<comment type="subcellular location">
    <subcellularLocation>
        <location evidence="1 8">Cell membrane</location>
        <topology evidence="1 8">Multi-pass membrane protein</topology>
    </subcellularLocation>
</comment>
<proteinExistence type="inferred from homology"/>
<dbReference type="GO" id="GO:0005886">
    <property type="term" value="C:plasma membrane"/>
    <property type="evidence" value="ECO:0007669"/>
    <property type="project" value="UniProtKB-SubCell"/>
</dbReference>
<comment type="similarity">
    <text evidence="2 8">Belongs to the 4-toluene sulfonate uptake permease (TSUP) (TC 2.A.102) family.</text>
</comment>
<evidence type="ECO:0000256" key="6">
    <source>
        <dbReference type="ARBA" id="ARBA00022989"/>
    </source>
</evidence>
<keyword evidence="5 8" id="KW-0812">Transmembrane</keyword>
<evidence type="ECO:0000256" key="5">
    <source>
        <dbReference type="ARBA" id="ARBA00022692"/>
    </source>
</evidence>
<protein>
    <recommendedName>
        <fullName evidence="8">Probable membrane transporter protein</fullName>
    </recommendedName>
</protein>
<keyword evidence="4 8" id="KW-1003">Cell membrane</keyword>
<feature type="transmembrane region" description="Helical" evidence="8">
    <location>
        <begin position="37"/>
        <end position="55"/>
    </location>
</feature>
<dbReference type="Pfam" id="PF01925">
    <property type="entry name" value="TauE"/>
    <property type="match status" value="1"/>
</dbReference>
<sequence length="111" mass="12215">MFLVGLYTGYFGASAGVIMLAILMATNNLTFAVNNAIKNFASFLANFVAFVVYAFTTKIYWAMVVPLGIGLFIGGYVGPVLVRYIPAAIMRRVIIVMAFALGLYLFVQEYF</sequence>
<comment type="caution">
    <text evidence="9">The sequence shown here is derived from an EMBL/GenBank/DDBJ whole genome shotgun (WGS) entry which is preliminary data.</text>
</comment>
<dbReference type="Proteomes" id="UP000051922">
    <property type="component" value="Unassembled WGS sequence"/>
</dbReference>
<dbReference type="InterPro" id="IPR002781">
    <property type="entry name" value="TM_pro_TauE-like"/>
</dbReference>
<accession>A0A0R1U9J4</accession>
<dbReference type="EMBL" id="AZFJ01000015">
    <property type="protein sequence ID" value="KRL87859.1"/>
    <property type="molecule type" value="Genomic_DNA"/>
</dbReference>
<evidence type="ECO:0000256" key="4">
    <source>
        <dbReference type="ARBA" id="ARBA00022475"/>
    </source>
</evidence>
<reference evidence="9 10" key="1">
    <citation type="journal article" date="2015" name="Genome Announc.">
        <title>Expanding the biotechnology potential of lactobacilli through comparative genomics of 213 strains and associated genera.</title>
        <authorList>
            <person name="Sun Z."/>
            <person name="Harris H.M."/>
            <person name="McCann A."/>
            <person name="Guo C."/>
            <person name="Argimon S."/>
            <person name="Zhang W."/>
            <person name="Yang X."/>
            <person name="Jeffery I.B."/>
            <person name="Cooney J.C."/>
            <person name="Kagawa T.F."/>
            <person name="Liu W."/>
            <person name="Song Y."/>
            <person name="Salvetti E."/>
            <person name="Wrobel A."/>
            <person name="Rasinkangas P."/>
            <person name="Parkhill J."/>
            <person name="Rea M.C."/>
            <person name="O'Sullivan O."/>
            <person name="Ritari J."/>
            <person name="Douillard F.P."/>
            <person name="Paul Ross R."/>
            <person name="Yang R."/>
            <person name="Briner A.E."/>
            <person name="Felis G.E."/>
            <person name="de Vos W.M."/>
            <person name="Barrangou R."/>
            <person name="Klaenhammer T.R."/>
            <person name="Caufield P.W."/>
            <person name="Cui Y."/>
            <person name="Zhang H."/>
            <person name="O'Toole P.W."/>
        </authorList>
    </citation>
    <scope>NUCLEOTIDE SEQUENCE [LARGE SCALE GENOMIC DNA]</scope>
    <source>
        <strain evidence="9 10">DSM 15945</strain>
    </source>
</reference>
<dbReference type="STRING" id="1423783.FC50_GL002142"/>
<evidence type="ECO:0000256" key="3">
    <source>
        <dbReference type="ARBA" id="ARBA00022448"/>
    </source>
</evidence>
<feature type="transmembrane region" description="Helical" evidence="8">
    <location>
        <begin position="61"/>
        <end position="82"/>
    </location>
</feature>
<feature type="transmembrane region" description="Helical" evidence="8">
    <location>
        <begin position="89"/>
        <end position="107"/>
    </location>
</feature>
<keyword evidence="7 8" id="KW-0472">Membrane</keyword>
<name>A0A0R1U9J4_9LACO</name>
<keyword evidence="3" id="KW-0813">Transport</keyword>
<keyword evidence="6 8" id="KW-1133">Transmembrane helix</keyword>
<evidence type="ECO:0000313" key="9">
    <source>
        <dbReference type="EMBL" id="KRL87859.1"/>
    </source>
</evidence>
<organism evidence="9 10">
    <name type="scientific">Lacticaseibacillus pantheris DSM 15945 = JCM 12539 = NBRC 106106</name>
    <dbReference type="NCBI Taxonomy" id="1423783"/>
    <lineage>
        <taxon>Bacteria</taxon>
        <taxon>Bacillati</taxon>
        <taxon>Bacillota</taxon>
        <taxon>Bacilli</taxon>
        <taxon>Lactobacillales</taxon>
        <taxon>Lactobacillaceae</taxon>
        <taxon>Lacticaseibacillus</taxon>
    </lineage>
</organism>
<evidence type="ECO:0000256" key="7">
    <source>
        <dbReference type="ARBA" id="ARBA00023136"/>
    </source>
</evidence>
<dbReference type="InterPro" id="IPR052017">
    <property type="entry name" value="TSUP"/>
</dbReference>
<feature type="transmembrane region" description="Helical" evidence="8">
    <location>
        <begin position="6"/>
        <end position="25"/>
    </location>
</feature>
<gene>
    <name evidence="9" type="ORF">FC50_GL002142</name>
</gene>
<evidence type="ECO:0000256" key="1">
    <source>
        <dbReference type="ARBA" id="ARBA00004651"/>
    </source>
</evidence>
<dbReference type="PATRIC" id="fig|1423783.4.peg.2195"/>
<dbReference type="PANTHER" id="PTHR30269:SF0">
    <property type="entry name" value="MEMBRANE TRANSPORTER PROTEIN YFCA-RELATED"/>
    <property type="match status" value="1"/>
</dbReference>